<organism evidence="5 6">
    <name type="scientific">Desulfosporosinus hippei DSM 8344</name>
    <dbReference type="NCBI Taxonomy" id="1121419"/>
    <lineage>
        <taxon>Bacteria</taxon>
        <taxon>Bacillati</taxon>
        <taxon>Bacillota</taxon>
        <taxon>Clostridia</taxon>
        <taxon>Eubacteriales</taxon>
        <taxon>Desulfitobacteriaceae</taxon>
        <taxon>Desulfosporosinus</taxon>
    </lineage>
</organism>
<evidence type="ECO:0000313" key="5">
    <source>
        <dbReference type="EMBL" id="SDI31884.1"/>
    </source>
</evidence>
<dbReference type="Gene3D" id="1.10.1060.10">
    <property type="entry name" value="Alpha-helical ferredoxin"/>
    <property type="match status" value="1"/>
</dbReference>
<sequence>MNNIINDIRDKARQLLAEGKVDVVIGYEKGSLPLKATPFFAHSPAEVDSLIWDETCENNLATYVAKTPGKKAIVAKGCDSRALAVLLQENQLVRDDLYIIGVSCTGVIDQRKIVAEVGEILEAGINDGKISVKGMAGDKEYLFAELKDATCQTCRYPNPVLEDVHLGETIAVSQEAPAFADVIALEEQSAGERQDYFKEQMSKCIRCYACRNACPLCYCQECFVDCNSPRWLTGGVNRAENLFFQAGRVLHLAGRCVDCGACTRACPQGVDIRALNRKMTKDVYTMYNHEAGISEDGKPALNEYTTNDPEQFLVKE</sequence>
<accession>A0A1G8JKT6</accession>
<dbReference type="RefSeq" id="WP_092335469.1">
    <property type="nucleotide sequence ID" value="NZ_FNCP01000033.1"/>
</dbReference>
<name>A0A1G8JKT6_9FIRM</name>
<dbReference type="PROSITE" id="PS00198">
    <property type="entry name" value="4FE4S_FER_1"/>
    <property type="match status" value="2"/>
</dbReference>
<feature type="domain" description="4Fe-4S ferredoxin-type" evidence="4">
    <location>
        <begin position="247"/>
        <end position="278"/>
    </location>
</feature>
<dbReference type="InterPro" id="IPR017900">
    <property type="entry name" value="4Fe4S_Fe_S_CS"/>
</dbReference>
<evidence type="ECO:0000256" key="2">
    <source>
        <dbReference type="ARBA" id="ARBA00023004"/>
    </source>
</evidence>
<dbReference type="OrthoDB" id="9773828at2"/>
<dbReference type="EMBL" id="FNCP01000033">
    <property type="protein sequence ID" value="SDI31884.1"/>
    <property type="molecule type" value="Genomic_DNA"/>
</dbReference>
<evidence type="ECO:0000256" key="3">
    <source>
        <dbReference type="ARBA" id="ARBA00023014"/>
    </source>
</evidence>
<dbReference type="InterPro" id="IPR017896">
    <property type="entry name" value="4Fe4S_Fe-S-bd"/>
</dbReference>
<dbReference type="AlphaFoldDB" id="A0A1G8JKT6"/>
<evidence type="ECO:0000256" key="1">
    <source>
        <dbReference type="ARBA" id="ARBA00022723"/>
    </source>
</evidence>
<dbReference type="GO" id="GO:0051536">
    <property type="term" value="F:iron-sulfur cluster binding"/>
    <property type="evidence" value="ECO:0007669"/>
    <property type="project" value="UniProtKB-KW"/>
</dbReference>
<proteinExistence type="predicted"/>
<keyword evidence="1" id="KW-0479">Metal-binding</keyword>
<gene>
    <name evidence="5" type="ORF">SAMN05443529_13325</name>
</gene>
<dbReference type="Proteomes" id="UP000198656">
    <property type="component" value="Unassembled WGS sequence"/>
</dbReference>
<dbReference type="GO" id="GO:0046872">
    <property type="term" value="F:metal ion binding"/>
    <property type="evidence" value="ECO:0007669"/>
    <property type="project" value="UniProtKB-KW"/>
</dbReference>
<dbReference type="PROSITE" id="PS51379">
    <property type="entry name" value="4FE4S_FER_2"/>
    <property type="match status" value="1"/>
</dbReference>
<keyword evidence="3" id="KW-0411">Iron-sulfur</keyword>
<evidence type="ECO:0000259" key="4">
    <source>
        <dbReference type="PROSITE" id="PS51379"/>
    </source>
</evidence>
<dbReference type="STRING" id="1121419.SAMN05443529_13325"/>
<reference evidence="6" key="1">
    <citation type="submission" date="2016-10" db="EMBL/GenBank/DDBJ databases">
        <authorList>
            <person name="Varghese N."/>
            <person name="Submissions S."/>
        </authorList>
    </citation>
    <scope>NUCLEOTIDE SEQUENCE [LARGE SCALE GENOMIC DNA]</scope>
    <source>
        <strain evidence="6">DSM 8344</strain>
    </source>
</reference>
<keyword evidence="2" id="KW-0408">Iron</keyword>
<protein>
    <submittedName>
        <fullName evidence="5">4Fe-4S dicluster domain-containing protein</fullName>
    </submittedName>
</protein>
<keyword evidence="6" id="KW-1185">Reference proteome</keyword>
<dbReference type="InterPro" id="IPR009051">
    <property type="entry name" value="Helical_ferredxn"/>
</dbReference>
<dbReference type="SUPFAM" id="SSF46548">
    <property type="entry name" value="alpha-helical ferredoxin"/>
    <property type="match status" value="1"/>
</dbReference>
<evidence type="ECO:0000313" key="6">
    <source>
        <dbReference type="Proteomes" id="UP000198656"/>
    </source>
</evidence>